<evidence type="ECO:0000313" key="3">
    <source>
        <dbReference type="EMBL" id="GJG59988.1"/>
    </source>
</evidence>
<keyword evidence="4" id="KW-1185">Reference proteome</keyword>
<dbReference type="Pfam" id="PF13279">
    <property type="entry name" value="4HBT_2"/>
    <property type="match status" value="1"/>
</dbReference>
<evidence type="ECO:0000256" key="2">
    <source>
        <dbReference type="ARBA" id="ARBA00022801"/>
    </source>
</evidence>
<dbReference type="GO" id="GO:0047617">
    <property type="term" value="F:fatty acyl-CoA hydrolase activity"/>
    <property type="evidence" value="ECO:0007669"/>
    <property type="project" value="TreeGrafter"/>
</dbReference>
<sequence length="165" mass="19344">MTNVREQMKKEKDNLEPMPATRQLEDITRIKVKFSEIDSMRCVWHGSYVKYFEDGRESFGRHYPGIGYADMEREGIYAPVYDLHVHYHSPLGLNDVAVVHTRYNYHPGARLDYEYAIYRESDGKLCCTGESVQLFIGPDGNLMVDLPDYYTDWQKKYLGENNKNQ</sequence>
<dbReference type="Gene3D" id="3.10.129.10">
    <property type="entry name" value="Hotdog Thioesterase"/>
    <property type="match status" value="1"/>
</dbReference>
<dbReference type="InterPro" id="IPR050563">
    <property type="entry name" value="4-hydroxybenzoyl-CoA_TE"/>
</dbReference>
<organism evidence="3 4">
    <name type="scientific">Prevotella lacticifex</name>
    <dbReference type="NCBI Taxonomy" id="2854755"/>
    <lineage>
        <taxon>Bacteria</taxon>
        <taxon>Pseudomonadati</taxon>
        <taxon>Bacteroidota</taxon>
        <taxon>Bacteroidia</taxon>
        <taxon>Bacteroidales</taxon>
        <taxon>Prevotellaceae</taxon>
        <taxon>Prevotella</taxon>
    </lineage>
</organism>
<dbReference type="CDD" id="cd00586">
    <property type="entry name" value="4HBT"/>
    <property type="match status" value="1"/>
</dbReference>
<dbReference type="Proteomes" id="UP000825483">
    <property type="component" value="Unassembled WGS sequence"/>
</dbReference>
<dbReference type="AlphaFoldDB" id="A0A9R1CZH8"/>
<proteinExistence type="inferred from homology"/>
<dbReference type="PANTHER" id="PTHR31793:SF27">
    <property type="entry name" value="NOVEL THIOESTERASE SUPERFAMILY DOMAIN AND SAPOSIN A-TYPE DOMAIN CONTAINING PROTEIN (0610012H03RIK)"/>
    <property type="match status" value="1"/>
</dbReference>
<protein>
    <submittedName>
        <fullName evidence="3">4-hydroxybenzoyl-CoA thioesterase</fullName>
    </submittedName>
</protein>
<comment type="caution">
    <text evidence="3">The sequence shown here is derived from an EMBL/GenBank/DDBJ whole genome shotgun (WGS) entry which is preliminary data.</text>
</comment>
<dbReference type="GeneID" id="72465970"/>
<dbReference type="RefSeq" id="WP_223928466.1">
    <property type="nucleotide sequence ID" value="NZ_BPTU01000002.1"/>
</dbReference>
<reference evidence="3" key="1">
    <citation type="journal article" date="2022" name="Int. J. Syst. Evol. Microbiol.">
        <title>Prevotella lacticifex sp. nov., isolated from the rumen of cows.</title>
        <authorList>
            <person name="Shinkai T."/>
            <person name="Ikeyama N."/>
            <person name="Kumagai M."/>
            <person name="Ohmori H."/>
            <person name="Sakamoto M."/>
            <person name="Ohkuma M."/>
            <person name="Mitsumori M."/>
        </authorList>
    </citation>
    <scope>NUCLEOTIDE SEQUENCE</scope>
    <source>
        <strain evidence="3">R5076</strain>
    </source>
</reference>
<evidence type="ECO:0000256" key="1">
    <source>
        <dbReference type="ARBA" id="ARBA00005953"/>
    </source>
</evidence>
<dbReference type="PANTHER" id="PTHR31793">
    <property type="entry name" value="4-HYDROXYBENZOYL-COA THIOESTERASE FAMILY MEMBER"/>
    <property type="match status" value="1"/>
</dbReference>
<keyword evidence="2" id="KW-0378">Hydrolase</keyword>
<dbReference type="SUPFAM" id="SSF54637">
    <property type="entry name" value="Thioesterase/thiol ester dehydrase-isomerase"/>
    <property type="match status" value="1"/>
</dbReference>
<evidence type="ECO:0000313" key="4">
    <source>
        <dbReference type="Proteomes" id="UP000825483"/>
    </source>
</evidence>
<dbReference type="InterPro" id="IPR029069">
    <property type="entry name" value="HotDog_dom_sf"/>
</dbReference>
<gene>
    <name evidence="3" type="ORF">PRLR5076_28390</name>
</gene>
<dbReference type="EMBL" id="BPUB01000002">
    <property type="protein sequence ID" value="GJG59988.1"/>
    <property type="molecule type" value="Genomic_DNA"/>
</dbReference>
<comment type="similarity">
    <text evidence="1">Belongs to the 4-hydroxybenzoyl-CoA thioesterase family.</text>
</comment>
<accession>A0A9R1CZH8</accession>
<name>A0A9R1CZH8_9BACT</name>